<feature type="compositionally biased region" description="Polar residues" evidence="1">
    <location>
        <begin position="506"/>
        <end position="524"/>
    </location>
</feature>
<feature type="compositionally biased region" description="Low complexity" evidence="1">
    <location>
        <begin position="525"/>
        <end position="546"/>
    </location>
</feature>
<feature type="compositionally biased region" description="Basic and acidic residues" evidence="1">
    <location>
        <begin position="168"/>
        <end position="177"/>
    </location>
</feature>
<dbReference type="AlphaFoldDB" id="A0A067Q8M4"/>
<feature type="compositionally biased region" description="Low complexity" evidence="1">
    <location>
        <begin position="647"/>
        <end position="662"/>
    </location>
</feature>
<proteinExistence type="predicted"/>
<accession>A0A067Q8M4</accession>
<feature type="region of interest" description="Disordered" evidence="1">
    <location>
        <begin position="646"/>
        <end position="718"/>
    </location>
</feature>
<feature type="compositionally biased region" description="Low complexity" evidence="1">
    <location>
        <begin position="308"/>
        <end position="321"/>
    </location>
</feature>
<feature type="region of interest" description="Disordered" evidence="1">
    <location>
        <begin position="474"/>
        <end position="631"/>
    </location>
</feature>
<feature type="compositionally biased region" description="Low complexity" evidence="1">
    <location>
        <begin position="374"/>
        <end position="391"/>
    </location>
</feature>
<evidence type="ECO:0000313" key="3">
    <source>
        <dbReference type="Proteomes" id="UP000027265"/>
    </source>
</evidence>
<dbReference type="InParanoid" id="A0A067Q8M4"/>
<feature type="region of interest" description="Disordered" evidence="1">
    <location>
        <begin position="374"/>
        <end position="399"/>
    </location>
</feature>
<feature type="compositionally biased region" description="Polar residues" evidence="1">
    <location>
        <begin position="277"/>
        <end position="298"/>
    </location>
</feature>
<feature type="compositionally biased region" description="Basic and acidic residues" evidence="1">
    <location>
        <begin position="437"/>
        <end position="446"/>
    </location>
</feature>
<name>A0A067Q8M4_9AGAM</name>
<keyword evidence="3" id="KW-1185">Reference proteome</keyword>
<dbReference type="OrthoDB" id="2565072at2759"/>
<feature type="compositionally biased region" description="Basic and acidic residues" evidence="1">
    <location>
        <begin position="590"/>
        <end position="600"/>
    </location>
</feature>
<protein>
    <submittedName>
        <fullName evidence="2">Uncharacterized protein</fullName>
    </submittedName>
</protein>
<reference evidence="3" key="1">
    <citation type="journal article" date="2014" name="Proc. Natl. Acad. Sci. U.S.A.">
        <title>Extensive sampling of basidiomycete genomes demonstrates inadequacy of the white-rot/brown-rot paradigm for wood decay fungi.</title>
        <authorList>
            <person name="Riley R."/>
            <person name="Salamov A.A."/>
            <person name="Brown D.W."/>
            <person name="Nagy L.G."/>
            <person name="Floudas D."/>
            <person name="Held B.W."/>
            <person name="Levasseur A."/>
            <person name="Lombard V."/>
            <person name="Morin E."/>
            <person name="Otillar R."/>
            <person name="Lindquist E.A."/>
            <person name="Sun H."/>
            <person name="LaButti K.M."/>
            <person name="Schmutz J."/>
            <person name="Jabbour D."/>
            <person name="Luo H."/>
            <person name="Baker S.E."/>
            <person name="Pisabarro A.G."/>
            <person name="Walton J.D."/>
            <person name="Blanchette R.A."/>
            <person name="Henrissat B."/>
            <person name="Martin F."/>
            <person name="Cullen D."/>
            <person name="Hibbett D.S."/>
            <person name="Grigoriev I.V."/>
        </authorList>
    </citation>
    <scope>NUCLEOTIDE SEQUENCE [LARGE SCALE GENOMIC DNA]</scope>
    <source>
        <strain evidence="3">MUCL 33604</strain>
    </source>
</reference>
<dbReference type="HOGENOM" id="CLU_017133_0_0_1"/>
<evidence type="ECO:0000256" key="1">
    <source>
        <dbReference type="SAM" id="MobiDB-lite"/>
    </source>
</evidence>
<feature type="region of interest" description="Disordered" evidence="1">
    <location>
        <begin position="159"/>
        <end position="217"/>
    </location>
</feature>
<evidence type="ECO:0000313" key="2">
    <source>
        <dbReference type="EMBL" id="KDQ63403.1"/>
    </source>
</evidence>
<feature type="region of interest" description="Disordered" evidence="1">
    <location>
        <begin position="30"/>
        <end position="125"/>
    </location>
</feature>
<sequence length="913" mass="98141">MHSPSSAHQDHIRSLLDQRTARADIHTRFPSFSECSDSPSVYSHGAFSPRSRHAPVPSDASTLHYSPATVEPRPTLTDRERLNDPSASTLDLEDDPRHSFASQDYYDDDERTSQHSISDEDEPMTRMSYLGPKMRFHSPAPWELTEDSVAEADESGMDDLMRTLSGGSKRDRSKANRADGFMKGLGLNSRPSTSSRPSNESSRSSGKGKKSFETTSSYISPGGALHALAHASMSSTSLALPPQSPKSASRSAFSILKGRSRTGSNPGKAALRPPISTPRSPVITSTNSSPASGSVSHQHSPRRRVAPRRSSSPPSPQSASSAHEDYVHPFAHPDSFQYARNSVHHSVHPAVRAPVPIRPFHAGIISPSDSEVTITDATTSTSPSSASVITPDTSAASMTHKHNASISSSMMSGFRRKEISAPISLDHSSRRYSPPEPRIEESRHEGPGYPRKGSSGRNEYQPAPAFTLISLEQAQAQARDRSRSTTAQPVLAHAPTTSVVPFPVNPANSTDHPWNTTKRPGSPTSISSRARVRSSSAGAKAKSALSGMGIEIGRRTSQKSTDTAPWDESPHVDSPPNKTVTKKKSGFLRMFRDREKDKGAQNELIPPVPQLSEAYASPNPSMPRPPKDVKRVPVPSITPSLLARVDPVTSCSSPTSASPTTPFRDTLGVDESARLNGRSPRRATPTLSIVPPQPSLLATPFNPEVISRQRSRSTTPTRVLSAAAADDRPMGPFLTAPPMSAPPGKTDFQGLSLRPVSGAFSMHFPELVDEHAAGLAPPFSAREYDFDLDTPNSGTSGSLLSPDSGGFPSGTSSVFYEPTAIHVGDDDPSAVIKALQDQITSARKVWQTHIWELEGQVRDLKSEVEHLRATAHTTEYCDVCGRGSPHSEDSRKVTVVNRPRARTGGGGRFVSGG</sequence>
<gene>
    <name evidence="2" type="ORF">JAAARDRAFT_29433</name>
</gene>
<feature type="compositionally biased region" description="Low complexity" evidence="1">
    <location>
        <begin position="188"/>
        <end position="205"/>
    </location>
</feature>
<dbReference type="EMBL" id="KL197710">
    <property type="protein sequence ID" value="KDQ63403.1"/>
    <property type="molecule type" value="Genomic_DNA"/>
</dbReference>
<organism evidence="2 3">
    <name type="scientific">Jaapia argillacea MUCL 33604</name>
    <dbReference type="NCBI Taxonomy" id="933084"/>
    <lineage>
        <taxon>Eukaryota</taxon>
        <taxon>Fungi</taxon>
        <taxon>Dikarya</taxon>
        <taxon>Basidiomycota</taxon>
        <taxon>Agaricomycotina</taxon>
        <taxon>Agaricomycetes</taxon>
        <taxon>Agaricomycetidae</taxon>
        <taxon>Jaapiales</taxon>
        <taxon>Jaapiaceae</taxon>
        <taxon>Jaapia</taxon>
    </lineage>
</organism>
<dbReference type="Proteomes" id="UP000027265">
    <property type="component" value="Unassembled WGS sequence"/>
</dbReference>
<feature type="region of interest" description="Disordered" evidence="1">
    <location>
        <begin position="421"/>
        <end position="461"/>
    </location>
</feature>
<feature type="region of interest" description="Disordered" evidence="1">
    <location>
        <begin position="257"/>
        <end position="323"/>
    </location>
</feature>